<evidence type="ECO:0000259" key="3">
    <source>
        <dbReference type="Pfam" id="PF13581"/>
    </source>
</evidence>
<dbReference type="InterPro" id="IPR003594">
    <property type="entry name" value="HATPase_dom"/>
</dbReference>
<dbReference type="PANTHER" id="PTHR35526:SF3">
    <property type="entry name" value="ANTI-SIGMA-F FACTOR RSBW"/>
    <property type="match status" value="1"/>
</dbReference>
<dbReference type="InterPro" id="IPR050267">
    <property type="entry name" value="Anti-sigma-factor_SerPK"/>
</dbReference>
<protein>
    <submittedName>
        <fullName evidence="4">ATP-binding protein</fullName>
    </submittedName>
</protein>
<dbReference type="Pfam" id="PF13581">
    <property type="entry name" value="HATPase_c_2"/>
    <property type="match status" value="1"/>
</dbReference>
<evidence type="ECO:0000313" key="4">
    <source>
        <dbReference type="EMBL" id="QEV64877.1"/>
    </source>
</evidence>
<dbReference type="KEGG" id="sspb:CP982_24325"/>
<evidence type="ECO:0000256" key="2">
    <source>
        <dbReference type="SAM" id="MobiDB-lite"/>
    </source>
</evidence>
<proteinExistence type="predicted"/>
<feature type="region of interest" description="Disordered" evidence="2">
    <location>
        <begin position="1"/>
        <end position="30"/>
    </location>
</feature>
<reference evidence="4 5" key="1">
    <citation type="submission" date="2017-09" db="EMBL/GenBank/DDBJ databases">
        <authorList>
            <person name="Lee N."/>
            <person name="Cho B.-K."/>
        </authorList>
    </citation>
    <scope>NUCLEOTIDE SEQUENCE [LARGE SCALE GENOMIC DNA]</scope>
    <source>
        <strain evidence="4 5">ATCC 27465</strain>
    </source>
</reference>
<feature type="region of interest" description="Disordered" evidence="2">
    <location>
        <begin position="114"/>
        <end position="148"/>
    </location>
</feature>
<feature type="compositionally biased region" description="Low complexity" evidence="2">
    <location>
        <begin position="16"/>
        <end position="26"/>
    </location>
</feature>
<dbReference type="PANTHER" id="PTHR35526">
    <property type="entry name" value="ANTI-SIGMA-F FACTOR RSBW-RELATED"/>
    <property type="match status" value="1"/>
</dbReference>
<dbReference type="GO" id="GO:0004674">
    <property type="term" value="F:protein serine/threonine kinase activity"/>
    <property type="evidence" value="ECO:0007669"/>
    <property type="project" value="UniProtKB-KW"/>
</dbReference>
<name>A0A5P2XIK3_STRST</name>
<dbReference type="CDD" id="cd16936">
    <property type="entry name" value="HATPase_RsbW-like"/>
    <property type="match status" value="1"/>
</dbReference>
<evidence type="ECO:0000313" key="5">
    <source>
        <dbReference type="Proteomes" id="UP000326505"/>
    </source>
</evidence>
<dbReference type="InterPro" id="IPR036890">
    <property type="entry name" value="HATPase_C_sf"/>
</dbReference>
<dbReference type="Proteomes" id="UP000326505">
    <property type="component" value="Chromosome"/>
</dbReference>
<keyword evidence="4" id="KW-0067">ATP-binding</keyword>
<dbReference type="EMBL" id="CP023690">
    <property type="protein sequence ID" value="QEV64877.1"/>
    <property type="molecule type" value="Genomic_DNA"/>
</dbReference>
<keyword evidence="1" id="KW-0723">Serine/threonine-protein kinase</keyword>
<sequence>MGARPSKNRANTSGMAAPRADAADSSAGHHRALTLSADSRDAVRAAREMVRGSLQDWGLERIGDDARLAVSELVSNVVQHAVPDNCLAQPGARRRIDISVMTWPGLLCIGVTDEDSAPPDLPVGDRLSPELAGDFPEALLPERGRGLS</sequence>
<keyword evidence="1" id="KW-0418">Kinase</keyword>
<dbReference type="GO" id="GO:0005524">
    <property type="term" value="F:ATP binding"/>
    <property type="evidence" value="ECO:0007669"/>
    <property type="project" value="UniProtKB-KW"/>
</dbReference>
<keyword evidence="4" id="KW-0547">Nucleotide-binding</keyword>
<dbReference type="Gene3D" id="3.30.565.10">
    <property type="entry name" value="Histidine kinase-like ATPase, C-terminal domain"/>
    <property type="match status" value="1"/>
</dbReference>
<evidence type="ECO:0000256" key="1">
    <source>
        <dbReference type="ARBA" id="ARBA00022527"/>
    </source>
</evidence>
<dbReference type="OrthoDB" id="4140137at2"/>
<dbReference type="AlphaFoldDB" id="A0A5P2XIK3"/>
<gene>
    <name evidence="4" type="ORF">CP982_24325</name>
</gene>
<keyword evidence="1" id="KW-0808">Transferase</keyword>
<accession>A0A5P2XIK3</accession>
<feature type="domain" description="Histidine kinase/HSP90-like ATPase" evidence="3">
    <location>
        <begin position="39"/>
        <end position="147"/>
    </location>
</feature>
<organism evidence="4 5">
    <name type="scientific">Streptomyces spectabilis</name>
    <dbReference type="NCBI Taxonomy" id="68270"/>
    <lineage>
        <taxon>Bacteria</taxon>
        <taxon>Bacillati</taxon>
        <taxon>Actinomycetota</taxon>
        <taxon>Actinomycetes</taxon>
        <taxon>Kitasatosporales</taxon>
        <taxon>Streptomycetaceae</taxon>
        <taxon>Streptomyces</taxon>
    </lineage>
</organism>